<accession>A0ABV5FC04</accession>
<dbReference type="InterPro" id="IPR052029">
    <property type="entry name" value="PpiD_chaperone"/>
</dbReference>
<evidence type="ECO:0000256" key="6">
    <source>
        <dbReference type="ARBA" id="ARBA00023136"/>
    </source>
</evidence>
<keyword evidence="6" id="KW-0472">Membrane</keyword>
<dbReference type="Pfam" id="PF13623">
    <property type="entry name" value="SurA_N_2"/>
    <property type="match status" value="1"/>
</dbReference>
<dbReference type="InterPro" id="IPR023058">
    <property type="entry name" value="PPIase_PpiC_CS"/>
</dbReference>
<evidence type="ECO:0000256" key="1">
    <source>
        <dbReference type="ARBA" id="ARBA00004382"/>
    </source>
</evidence>
<evidence type="ECO:0000313" key="14">
    <source>
        <dbReference type="Proteomes" id="UP001589585"/>
    </source>
</evidence>
<evidence type="ECO:0000256" key="11">
    <source>
        <dbReference type="PROSITE-ProRule" id="PRU00278"/>
    </source>
</evidence>
<dbReference type="PANTHER" id="PTHR47529:SF1">
    <property type="entry name" value="PERIPLASMIC CHAPERONE PPID"/>
    <property type="match status" value="1"/>
</dbReference>
<dbReference type="SUPFAM" id="SSF54534">
    <property type="entry name" value="FKBP-like"/>
    <property type="match status" value="1"/>
</dbReference>
<organism evidence="13 14">
    <name type="scientific">Mariniflexile ostreae</name>
    <dbReference type="NCBI Taxonomy" id="1520892"/>
    <lineage>
        <taxon>Bacteria</taxon>
        <taxon>Pseudomonadati</taxon>
        <taxon>Bacteroidota</taxon>
        <taxon>Flavobacteriia</taxon>
        <taxon>Flavobacteriales</taxon>
        <taxon>Flavobacteriaceae</taxon>
        <taxon>Mariniflexile</taxon>
    </lineage>
</organism>
<evidence type="ECO:0000256" key="2">
    <source>
        <dbReference type="ARBA" id="ARBA00022475"/>
    </source>
</evidence>
<keyword evidence="7" id="KW-0143">Chaperone</keyword>
<proteinExistence type="inferred from homology"/>
<evidence type="ECO:0000313" key="13">
    <source>
        <dbReference type="EMBL" id="MFB9056982.1"/>
    </source>
</evidence>
<dbReference type="InterPro" id="IPR000297">
    <property type="entry name" value="PPIase_PpiC"/>
</dbReference>
<evidence type="ECO:0000256" key="10">
    <source>
        <dbReference type="ARBA" id="ARBA00042775"/>
    </source>
</evidence>
<feature type="domain" description="PpiC" evidence="12">
    <location>
        <begin position="347"/>
        <end position="454"/>
    </location>
</feature>
<dbReference type="Pfam" id="PF13145">
    <property type="entry name" value="Rotamase_2"/>
    <property type="match status" value="1"/>
</dbReference>
<keyword evidence="3" id="KW-0997">Cell inner membrane</keyword>
<comment type="caution">
    <text evidence="13">The sequence shown here is derived from an EMBL/GenBank/DDBJ whole genome shotgun (WGS) entry which is preliminary data.</text>
</comment>
<evidence type="ECO:0000256" key="9">
    <source>
        <dbReference type="ARBA" id="ARBA00040743"/>
    </source>
</evidence>
<keyword evidence="4" id="KW-0812">Transmembrane</keyword>
<evidence type="ECO:0000256" key="8">
    <source>
        <dbReference type="ARBA" id="ARBA00038408"/>
    </source>
</evidence>
<dbReference type="Pfam" id="PF13616">
    <property type="entry name" value="Rotamase_3"/>
    <property type="match status" value="1"/>
</dbReference>
<reference evidence="13 14" key="1">
    <citation type="submission" date="2024-09" db="EMBL/GenBank/DDBJ databases">
        <authorList>
            <person name="Sun Q."/>
            <person name="Mori K."/>
        </authorList>
    </citation>
    <scope>NUCLEOTIDE SEQUENCE [LARGE SCALE GENOMIC DNA]</scope>
    <source>
        <strain evidence="13 14">CECT 8622</strain>
    </source>
</reference>
<dbReference type="InterPro" id="IPR046357">
    <property type="entry name" value="PPIase_dom_sf"/>
</dbReference>
<comment type="subcellular location">
    <subcellularLocation>
        <location evidence="1">Cell inner membrane</location>
        <topology evidence="1">Single-pass type II membrane protein</topology>
        <orientation evidence="1">Periplasmic side</orientation>
    </subcellularLocation>
</comment>
<keyword evidence="2" id="KW-1003">Cell membrane</keyword>
<keyword evidence="5" id="KW-1133">Transmembrane helix</keyword>
<name>A0ABV5FC04_9FLAO</name>
<dbReference type="Proteomes" id="UP001589585">
    <property type="component" value="Unassembled WGS sequence"/>
</dbReference>
<gene>
    <name evidence="13" type="ORF">ACFFU9_09535</name>
</gene>
<keyword evidence="11" id="KW-0413">Isomerase</keyword>
<evidence type="ECO:0000259" key="12">
    <source>
        <dbReference type="PROSITE" id="PS50198"/>
    </source>
</evidence>
<evidence type="ECO:0000256" key="7">
    <source>
        <dbReference type="ARBA" id="ARBA00023186"/>
    </source>
</evidence>
<keyword evidence="11" id="KW-0697">Rotamase</keyword>
<evidence type="ECO:0000256" key="4">
    <source>
        <dbReference type="ARBA" id="ARBA00022692"/>
    </source>
</evidence>
<dbReference type="EMBL" id="JBHMFC010000037">
    <property type="protein sequence ID" value="MFB9056982.1"/>
    <property type="molecule type" value="Genomic_DNA"/>
</dbReference>
<evidence type="ECO:0000256" key="3">
    <source>
        <dbReference type="ARBA" id="ARBA00022519"/>
    </source>
</evidence>
<comment type="similarity">
    <text evidence="8">Belongs to the PpiD chaperone family.</text>
</comment>
<dbReference type="InterPro" id="IPR027304">
    <property type="entry name" value="Trigger_fact/SurA_dom_sf"/>
</dbReference>
<dbReference type="PROSITE" id="PS01096">
    <property type="entry name" value="PPIC_PPIASE_1"/>
    <property type="match status" value="1"/>
</dbReference>
<keyword evidence="14" id="KW-1185">Reference proteome</keyword>
<dbReference type="PROSITE" id="PS50198">
    <property type="entry name" value="PPIC_PPIASE_2"/>
    <property type="match status" value="1"/>
</dbReference>
<dbReference type="PANTHER" id="PTHR47529">
    <property type="entry name" value="PEPTIDYL-PROLYL CIS-TRANS ISOMERASE D"/>
    <property type="match status" value="1"/>
</dbReference>
<sequence length="709" mass="78133">MAVLNKIRQRSLFLILIIALALFSFVLADLFRNGDALTAKSQNIVATINGKDITRDDFLQKVEIAQKQSGQNATSTQVMNRVWDQEVRQAIMETQFEKLGITVEKDQMRDLLKTALASSPEFMNEAGLFDENKLNEYIINLKETSPAAYASWIDYEKSLAANALQQNYYNMVKAGLTGTLAEGTLEYNLESNKVDLEYVQIPYTSIADSTVKVSNADVKKYVSENKKQYKVDASRDIRYVEFNETVTVEDEAAIKKSLTTLLNDREEYNKALNANEEIVGFRNTKDAGAFVNSNSDLKFDDRFVFKSNLPSVAADSIFNLNVGGMYGPYKDNDYFKISKVIAVTTQPDSVKARHILIPFIGSRSATEGTTMTKDAAKHVADSLVTLFRSNKSKFAEAAKDLSADTGSAANGGDLGYFTAGQMVPEFNDFTFQGKTGDVGVVETIFGYHVIDIQEQKNAQRAIKVATLARKAEPSEETISKVFRDASNFEINIHKKDFDEVLKESNQTARPVNGIKILDENIPGIGNQRPVVRWAFEDGTKVGDVKRFNVSGGYAIVQLVAKHEAGLMAVEEAKATAIPAIRKAKKAKIIRDRVSATTLEDLAKAENTSVKSASAVNMKNPTLSGAGREPMVIGTAFALKAGETSKLVEGNNGVYMVKVTKVVPAPTLDNYQAFANRVESQKVNVVNSKLYNALKEAAEIEDNRARSQVQ</sequence>
<evidence type="ECO:0000256" key="5">
    <source>
        <dbReference type="ARBA" id="ARBA00022989"/>
    </source>
</evidence>
<dbReference type="SUPFAM" id="SSF109998">
    <property type="entry name" value="Triger factor/SurA peptide-binding domain-like"/>
    <property type="match status" value="1"/>
</dbReference>
<dbReference type="Gene3D" id="3.10.50.40">
    <property type="match status" value="1"/>
</dbReference>
<protein>
    <recommendedName>
        <fullName evidence="9">Periplasmic chaperone PpiD</fullName>
    </recommendedName>
    <alternativeName>
        <fullName evidence="10">Periplasmic folding chaperone</fullName>
    </alternativeName>
</protein>
<dbReference type="RefSeq" id="WP_379861199.1">
    <property type="nucleotide sequence ID" value="NZ_JBHMFC010000037.1"/>
</dbReference>